<dbReference type="Pfam" id="PF00023">
    <property type="entry name" value="Ank"/>
    <property type="match status" value="1"/>
</dbReference>
<name>A0A7R8UI65_HERIL</name>
<evidence type="ECO:0000256" key="3">
    <source>
        <dbReference type="ARBA" id="ARBA00022475"/>
    </source>
</evidence>
<feature type="compositionally biased region" description="Acidic residues" evidence="14">
    <location>
        <begin position="435"/>
        <end position="445"/>
    </location>
</feature>
<feature type="repeat" description="ANK" evidence="13">
    <location>
        <begin position="247"/>
        <end position="279"/>
    </location>
</feature>
<dbReference type="Gene3D" id="1.25.40.20">
    <property type="entry name" value="Ankyrin repeat-containing domain"/>
    <property type="match status" value="1"/>
</dbReference>
<feature type="transmembrane region" description="Helical" evidence="15">
    <location>
        <begin position="730"/>
        <end position="752"/>
    </location>
</feature>
<evidence type="ECO:0000313" key="18">
    <source>
        <dbReference type="Proteomes" id="UP000594454"/>
    </source>
</evidence>
<organism evidence="17 18">
    <name type="scientific">Hermetia illucens</name>
    <name type="common">Black soldier fly</name>
    <dbReference type="NCBI Taxonomy" id="343691"/>
    <lineage>
        <taxon>Eukaryota</taxon>
        <taxon>Metazoa</taxon>
        <taxon>Ecdysozoa</taxon>
        <taxon>Arthropoda</taxon>
        <taxon>Hexapoda</taxon>
        <taxon>Insecta</taxon>
        <taxon>Pterygota</taxon>
        <taxon>Neoptera</taxon>
        <taxon>Endopterygota</taxon>
        <taxon>Diptera</taxon>
        <taxon>Brachycera</taxon>
        <taxon>Stratiomyomorpha</taxon>
        <taxon>Stratiomyidae</taxon>
        <taxon>Hermetiinae</taxon>
        <taxon>Hermetia</taxon>
    </lineage>
</organism>
<dbReference type="Proteomes" id="UP000594454">
    <property type="component" value="Chromosome 2"/>
</dbReference>
<dbReference type="InterPro" id="IPR036770">
    <property type="entry name" value="Ankyrin_rpt-contain_sf"/>
</dbReference>
<comment type="subcellular location">
    <subcellularLocation>
        <location evidence="1">Cell membrane</location>
        <topology evidence="1">Multi-pass membrane protein</topology>
    </subcellularLocation>
</comment>
<feature type="transmembrane region" description="Helical" evidence="15">
    <location>
        <begin position="655"/>
        <end position="677"/>
    </location>
</feature>
<keyword evidence="2" id="KW-0813">Transport</keyword>
<evidence type="ECO:0000256" key="15">
    <source>
        <dbReference type="SAM" id="Phobius"/>
    </source>
</evidence>
<dbReference type="AlphaFoldDB" id="A0A7R8UI65"/>
<protein>
    <recommendedName>
        <fullName evidence="16">Ion transport domain-containing protein</fullName>
    </recommendedName>
</protein>
<keyword evidence="7" id="KW-0677">Repeat</keyword>
<evidence type="ECO:0000256" key="11">
    <source>
        <dbReference type="ARBA" id="ARBA00023136"/>
    </source>
</evidence>
<gene>
    <name evidence="17" type="ORF">HERILL_LOCUS3635</name>
</gene>
<dbReference type="PROSITE" id="PS50297">
    <property type="entry name" value="ANK_REP_REGION"/>
    <property type="match status" value="1"/>
</dbReference>
<dbReference type="Pfam" id="PF00520">
    <property type="entry name" value="Ion_trans"/>
    <property type="match status" value="1"/>
</dbReference>
<keyword evidence="4" id="KW-0109">Calcium transport</keyword>
<dbReference type="InterPro" id="IPR002110">
    <property type="entry name" value="Ankyrin_rpt"/>
</dbReference>
<accession>A0A7R8UI65</accession>
<evidence type="ECO:0000259" key="16">
    <source>
        <dbReference type="Pfam" id="PF00520"/>
    </source>
</evidence>
<keyword evidence="12" id="KW-0407">Ion channel</keyword>
<feature type="transmembrane region" description="Helical" evidence="15">
    <location>
        <begin position="546"/>
        <end position="566"/>
    </location>
</feature>
<feature type="repeat" description="ANK" evidence="13">
    <location>
        <begin position="179"/>
        <end position="211"/>
    </location>
</feature>
<evidence type="ECO:0000256" key="9">
    <source>
        <dbReference type="ARBA" id="ARBA00022989"/>
    </source>
</evidence>
<keyword evidence="11 15" id="KW-0472">Membrane</keyword>
<dbReference type="FunFam" id="1.25.40.20:FF:000181">
    <property type="entry name" value="Nanchung, isoform A"/>
    <property type="match status" value="1"/>
</dbReference>
<evidence type="ECO:0000256" key="8">
    <source>
        <dbReference type="ARBA" id="ARBA00022837"/>
    </source>
</evidence>
<feature type="region of interest" description="Disordered" evidence="14">
    <location>
        <begin position="434"/>
        <end position="457"/>
    </location>
</feature>
<dbReference type="OrthoDB" id="533508at2759"/>
<evidence type="ECO:0000256" key="2">
    <source>
        <dbReference type="ARBA" id="ARBA00022448"/>
    </source>
</evidence>
<dbReference type="OMA" id="CDEYYGE"/>
<keyword evidence="13" id="KW-0040">ANK repeat</keyword>
<feature type="transmembrane region" description="Helical" evidence="15">
    <location>
        <begin position="697"/>
        <end position="718"/>
    </location>
</feature>
<dbReference type="PANTHER" id="PTHR10582">
    <property type="entry name" value="TRANSIENT RECEPTOR POTENTIAL ION CHANNEL PROTEIN"/>
    <property type="match status" value="1"/>
</dbReference>
<evidence type="ECO:0000256" key="6">
    <source>
        <dbReference type="ARBA" id="ARBA00022692"/>
    </source>
</evidence>
<evidence type="ECO:0000256" key="13">
    <source>
        <dbReference type="PROSITE-ProRule" id="PRU00023"/>
    </source>
</evidence>
<keyword evidence="3" id="KW-1003">Cell membrane</keyword>
<evidence type="ECO:0000256" key="5">
    <source>
        <dbReference type="ARBA" id="ARBA00022673"/>
    </source>
</evidence>
<dbReference type="InterPro" id="IPR005821">
    <property type="entry name" value="Ion_trans_dom"/>
</dbReference>
<evidence type="ECO:0000313" key="17">
    <source>
        <dbReference type="EMBL" id="CAD7080482.1"/>
    </source>
</evidence>
<keyword evidence="9 15" id="KW-1133">Transmembrane helix</keyword>
<proteinExistence type="predicted"/>
<dbReference type="GO" id="GO:0034703">
    <property type="term" value="C:cation channel complex"/>
    <property type="evidence" value="ECO:0007669"/>
    <property type="project" value="UniProtKB-ARBA"/>
</dbReference>
<dbReference type="SUPFAM" id="SSF48403">
    <property type="entry name" value="Ankyrin repeat"/>
    <property type="match status" value="1"/>
</dbReference>
<feature type="domain" description="Ion transport" evidence="16">
    <location>
        <begin position="551"/>
        <end position="762"/>
    </location>
</feature>
<keyword evidence="5" id="KW-0107">Calcium channel</keyword>
<dbReference type="InterPro" id="IPR024862">
    <property type="entry name" value="TRPV"/>
</dbReference>
<sequence length="862" mass="98664">MGNTESNVTSAVKKQAGTSTQSMYKLVNVKGGGLLVDMMKRASQNKQFAELDHAIKTKVEPYLYNKGAGKYIPISKLVLLRNKERPRHKQLPEIRALDNPDEDFNIDDYCPEVTEAEYMANPSAYREVCWNLNERGAVGESILHLCLLNATSVHADLAKRLLRFYPKLILDVYMCDEYYGESVLHIAIVNEDPAMVKFLLDAGANVEERCYGTFMSPEDQKFSRYDSPEHEHVGVTPISNYQGYVYWGEYPLSFAACLGQEECYRLVLARGADPDLMDTNGNTALHMLVIYEKLSTFDMAYEVGSSIHIRNVQNLTPLTLAAKLGRTEIFFHIMNIEREIYWQLGSITCAAYPLSQIDTIDVETGNISKDSALNLVVFGDKDEHLELLDGVLIDLLKTKWNTFVKSRFYRQFYLFTAYFLVSLVSFTLRPGPVLDTDDDDDDGDTNGDGSDDKVKNGTVVRQPQTNSRYSSLGNVNATRISLSPENPSKEHSLAQMKRTSKGFIKDDNPFWYNTTEFINEKENASPWWATYAECPLMNVDTTKAQIRLTAELILLIGALLYIIAALRESRFLGYKMFIENLMTAPSRVMFLFSCCLMLTVPWLRLSCLTEMEDHVVVFIMLTTAPYFLFFCRGFKTVGPFVVMIYRMVMGDLLRFVVIYLVFVMGFSQAYYIVFLSFDNPETPDDVDDTQTNPLPSPMESIVAMFLMSLTNFGGYYEAMARTNHEVEAKILFVLYMVIVAVLLVNMLIAMMGNTYQKIAETRNEWQRQWARIVLVVERGVAPAERLQNLIFYSQPMSDGRRALVLRLNMTDSDKEEMKEILEMKRIHERLSKKRKLEREKRMAEKKKLHEKFFGKSTPDIIE</sequence>
<evidence type="ECO:0000256" key="1">
    <source>
        <dbReference type="ARBA" id="ARBA00004651"/>
    </source>
</evidence>
<dbReference type="InParanoid" id="A0A7R8UI65"/>
<evidence type="ECO:0000256" key="14">
    <source>
        <dbReference type="SAM" id="MobiDB-lite"/>
    </source>
</evidence>
<feature type="transmembrane region" description="Helical" evidence="15">
    <location>
        <begin position="615"/>
        <end position="634"/>
    </location>
</feature>
<dbReference type="FunCoup" id="A0A7R8UI65">
    <property type="interactions" value="3"/>
</dbReference>
<evidence type="ECO:0000256" key="7">
    <source>
        <dbReference type="ARBA" id="ARBA00022737"/>
    </source>
</evidence>
<reference evidence="17 18" key="1">
    <citation type="submission" date="2020-11" db="EMBL/GenBank/DDBJ databases">
        <authorList>
            <person name="Wallbank WR R."/>
            <person name="Pardo Diaz C."/>
            <person name="Kozak K."/>
            <person name="Martin S."/>
            <person name="Jiggins C."/>
            <person name="Moest M."/>
            <person name="Warren A I."/>
            <person name="Generalovic N T."/>
            <person name="Byers J.R.P. K."/>
            <person name="Montejo-Kovacevich G."/>
            <person name="Yen C E."/>
        </authorList>
    </citation>
    <scope>NUCLEOTIDE SEQUENCE [LARGE SCALE GENOMIC DNA]</scope>
</reference>
<dbReference type="GO" id="GO:0005262">
    <property type="term" value="F:calcium channel activity"/>
    <property type="evidence" value="ECO:0007669"/>
    <property type="project" value="UniProtKB-KW"/>
</dbReference>
<keyword evidence="10" id="KW-0406">Ion transport</keyword>
<evidence type="ECO:0000256" key="4">
    <source>
        <dbReference type="ARBA" id="ARBA00022568"/>
    </source>
</evidence>
<dbReference type="EMBL" id="LR899010">
    <property type="protein sequence ID" value="CAD7080482.1"/>
    <property type="molecule type" value="Genomic_DNA"/>
</dbReference>
<dbReference type="GO" id="GO:0098703">
    <property type="term" value="P:calcium ion import across plasma membrane"/>
    <property type="evidence" value="ECO:0007669"/>
    <property type="project" value="TreeGrafter"/>
</dbReference>
<dbReference type="PROSITE" id="PS50088">
    <property type="entry name" value="ANK_REPEAT"/>
    <property type="match status" value="2"/>
</dbReference>
<dbReference type="GO" id="GO:0005886">
    <property type="term" value="C:plasma membrane"/>
    <property type="evidence" value="ECO:0007669"/>
    <property type="project" value="UniProtKB-SubCell"/>
</dbReference>
<feature type="transmembrane region" description="Helical" evidence="15">
    <location>
        <begin position="587"/>
        <end position="603"/>
    </location>
</feature>
<evidence type="ECO:0000256" key="10">
    <source>
        <dbReference type="ARBA" id="ARBA00023065"/>
    </source>
</evidence>
<dbReference type="SMART" id="SM00248">
    <property type="entry name" value="ANK"/>
    <property type="match status" value="5"/>
</dbReference>
<keyword evidence="8" id="KW-0106">Calcium</keyword>
<dbReference type="Pfam" id="PF12796">
    <property type="entry name" value="Ank_2"/>
    <property type="match status" value="1"/>
</dbReference>
<evidence type="ECO:0000256" key="12">
    <source>
        <dbReference type="ARBA" id="ARBA00023303"/>
    </source>
</evidence>
<dbReference type="PANTHER" id="PTHR10582:SF28">
    <property type="entry name" value="NANCHUNG, ISOFORM B"/>
    <property type="match status" value="1"/>
</dbReference>
<keyword evidence="6 15" id="KW-0812">Transmembrane</keyword>
<keyword evidence="18" id="KW-1185">Reference proteome</keyword>